<proteinExistence type="predicted"/>
<gene>
    <name evidence="1" type="ORF">I4F81_007266</name>
</gene>
<sequence>MAAAHPPAVLPPPRSPLAGAPVKDLDVVLTHSTADFDSLAAAVGLAKLRGPHTMVVCPGGASEAVKRFLSFHRQLLPIMPAKLIDPARLRWVGVVDTTRLEGLGVAASWPAAADAVTVIDHHVGAVCDIVNEHSRELVVDDVGAVATLIVERLRDAAVDLTPTEATLLALAIHADTGSLTYSSTTGRDAAALAWLMVAQAATQRSIAEYSGAVLSMEQQRLLTVGLGAVVRHRVRGYTVGTVRLRAARMIRGVNTVTTDLLDITNVDVVLLLFINDGSGGSGEKRSRKVRGRGARGSKSAAVQSTPPSPAASMLADPDRLLAISALPEPSPWLPTAVAAAAAPDAGAPAVAPGAAPVPDPPPPPAAATATAATDCADGGEPPWARPRTALIVGRARARVGEAVDLHIPFAALGGGGHPHAASVTVKAPSAADASAVFARVVDAVIGGLPPPALAADFMTTSVVTVAPDMSMAAASAVMHESGHSGLPVVDAAGRLRGMLSRSDVRRAAVAEDAAVKARAAAAAAAAASAAADAAATAAATASEAAAVAAAGGNGDTVREGGTAATSAGAGQVDAVSLGAVAAASAAAAGAVPPTGAPPAGAAAAGVAGGSGAHAHAQGLDRPVSAWMRAQLVTVSPDTPLHDVQELMVSRNVGRVPVLGGADGATLVGIISGTDVLKQLRLWEN</sequence>
<dbReference type="EMBL" id="CM020619">
    <property type="protein sequence ID" value="KAK1864722.1"/>
    <property type="molecule type" value="Genomic_DNA"/>
</dbReference>
<evidence type="ECO:0000313" key="1">
    <source>
        <dbReference type="EMBL" id="KAK1864722.1"/>
    </source>
</evidence>
<organism evidence="1 2">
    <name type="scientific">Pyropia yezoensis</name>
    <name type="common">Susabi-nori</name>
    <name type="synonym">Porphyra yezoensis</name>
    <dbReference type="NCBI Taxonomy" id="2788"/>
    <lineage>
        <taxon>Eukaryota</taxon>
        <taxon>Rhodophyta</taxon>
        <taxon>Bangiophyceae</taxon>
        <taxon>Bangiales</taxon>
        <taxon>Bangiaceae</taxon>
        <taxon>Pyropia</taxon>
    </lineage>
</organism>
<evidence type="ECO:0000313" key="2">
    <source>
        <dbReference type="Proteomes" id="UP000798662"/>
    </source>
</evidence>
<keyword evidence="2" id="KW-1185">Reference proteome</keyword>
<name>A0ACC3C3I5_PYRYE</name>
<accession>A0ACC3C3I5</accession>
<reference evidence="1" key="1">
    <citation type="submission" date="2019-11" db="EMBL/GenBank/DDBJ databases">
        <title>Nori genome reveals adaptations in red seaweeds to the harsh intertidal environment.</title>
        <authorList>
            <person name="Wang D."/>
            <person name="Mao Y."/>
        </authorList>
    </citation>
    <scope>NUCLEOTIDE SEQUENCE</scope>
    <source>
        <tissue evidence="1">Gametophyte</tissue>
    </source>
</reference>
<protein>
    <submittedName>
        <fullName evidence="1">Uncharacterized protein</fullName>
    </submittedName>
</protein>
<dbReference type="Proteomes" id="UP000798662">
    <property type="component" value="Chromosome 2"/>
</dbReference>
<comment type="caution">
    <text evidence="1">The sequence shown here is derived from an EMBL/GenBank/DDBJ whole genome shotgun (WGS) entry which is preliminary data.</text>
</comment>